<dbReference type="STRING" id="1797245.A2949_01150"/>
<gene>
    <name evidence="2" type="ORF">A2949_01150</name>
</gene>
<reference evidence="2 3" key="1">
    <citation type="journal article" date="2016" name="Nat. Commun.">
        <title>Thousands of microbial genomes shed light on interconnected biogeochemical processes in an aquifer system.</title>
        <authorList>
            <person name="Anantharaman K."/>
            <person name="Brown C.T."/>
            <person name="Hug L.A."/>
            <person name="Sharon I."/>
            <person name="Castelle C.J."/>
            <person name="Probst A.J."/>
            <person name="Thomas B.C."/>
            <person name="Singh A."/>
            <person name="Wilkins M.J."/>
            <person name="Karaoz U."/>
            <person name="Brodie E.L."/>
            <person name="Williams K.H."/>
            <person name="Hubbard S.S."/>
            <person name="Banfield J.F."/>
        </authorList>
    </citation>
    <scope>NUCLEOTIDE SEQUENCE [LARGE SCALE GENOMIC DNA]</scope>
</reference>
<dbReference type="EMBL" id="MEWZ01000034">
    <property type="protein sequence ID" value="OGC85937.1"/>
    <property type="molecule type" value="Genomic_DNA"/>
</dbReference>
<comment type="caution">
    <text evidence="2">The sequence shown here is derived from an EMBL/GenBank/DDBJ whole genome shotgun (WGS) entry which is preliminary data.</text>
</comment>
<sequence length="204" mass="22878">MDTLFHRRLYWTRQNGFILFNKKTGEVWVRGYKQTSRHVLQMWADALAHCPGVESSTWILLLGLAGGGALSALHHTCRNAQVTAVEHDPTMVTLARELHQGQPFPFPDVLVGDAQDIVSLLQKQFDLILVDLSLGGNPPAFTKEVLFWSNLKGRLFPGGKVVFNLVDKTEYDTAARASFEHSVSWTFRLNRLVALWDGAPHTVV</sequence>
<proteinExistence type="predicted"/>
<dbReference type="AlphaFoldDB" id="A0A1F4XW49"/>
<dbReference type="CDD" id="cd02440">
    <property type="entry name" value="AdoMet_MTases"/>
    <property type="match status" value="1"/>
</dbReference>
<name>A0A1F4XW49_9BACT</name>
<feature type="domain" description="Methyltransferase type 11" evidence="1">
    <location>
        <begin position="62"/>
        <end position="134"/>
    </location>
</feature>
<dbReference type="Pfam" id="PF08241">
    <property type="entry name" value="Methyltransf_11"/>
    <property type="match status" value="1"/>
</dbReference>
<dbReference type="SUPFAM" id="SSF53335">
    <property type="entry name" value="S-adenosyl-L-methionine-dependent methyltransferases"/>
    <property type="match status" value="1"/>
</dbReference>
<evidence type="ECO:0000313" key="3">
    <source>
        <dbReference type="Proteomes" id="UP000178585"/>
    </source>
</evidence>
<accession>A0A1F4XW49</accession>
<dbReference type="InterPro" id="IPR029063">
    <property type="entry name" value="SAM-dependent_MTases_sf"/>
</dbReference>
<evidence type="ECO:0000313" key="2">
    <source>
        <dbReference type="EMBL" id="OGC85937.1"/>
    </source>
</evidence>
<organism evidence="2 3">
    <name type="scientific">Candidatus Adlerbacteria bacterium RIFCSPLOWO2_01_FULL_54_21b</name>
    <dbReference type="NCBI Taxonomy" id="1797245"/>
    <lineage>
        <taxon>Bacteria</taxon>
        <taxon>Candidatus Adleribacteriota</taxon>
    </lineage>
</organism>
<dbReference type="Proteomes" id="UP000178585">
    <property type="component" value="Unassembled WGS sequence"/>
</dbReference>
<dbReference type="Gene3D" id="3.40.50.150">
    <property type="entry name" value="Vaccinia Virus protein VP39"/>
    <property type="match status" value="1"/>
</dbReference>
<evidence type="ECO:0000259" key="1">
    <source>
        <dbReference type="Pfam" id="PF08241"/>
    </source>
</evidence>
<protein>
    <recommendedName>
        <fullName evidence="1">Methyltransferase type 11 domain-containing protein</fullName>
    </recommendedName>
</protein>
<dbReference type="InterPro" id="IPR013216">
    <property type="entry name" value="Methyltransf_11"/>
</dbReference>
<dbReference type="GO" id="GO:0008757">
    <property type="term" value="F:S-adenosylmethionine-dependent methyltransferase activity"/>
    <property type="evidence" value="ECO:0007669"/>
    <property type="project" value="InterPro"/>
</dbReference>